<keyword evidence="5" id="KW-1133">Transmembrane helix</keyword>
<dbReference type="PROSITE" id="PS50865">
    <property type="entry name" value="ZF_MYND_2"/>
    <property type="match status" value="1"/>
</dbReference>
<dbReference type="EMBL" id="CAXLJM020000068">
    <property type="protein sequence ID" value="CAL8124836.1"/>
    <property type="molecule type" value="Genomic_DNA"/>
</dbReference>
<dbReference type="Gene3D" id="6.10.140.2220">
    <property type="match status" value="1"/>
</dbReference>
<dbReference type="InterPro" id="IPR002893">
    <property type="entry name" value="Znf_MYND"/>
</dbReference>
<evidence type="ECO:0000256" key="5">
    <source>
        <dbReference type="SAM" id="Phobius"/>
    </source>
</evidence>
<evidence type="ECO:0000256" key="3">
    <source>
        <dbReference type="ARBA" id="ARBA00022833"/>
    </source>
</evidence>
<keyword evidence="1" id="KW-0479">Metal-binding</keyword>
<evidence type="ECO:0000313" key="7">
    <source>
        <dbReference type="EMBL" id="CAL8124836.1"/>
    </source>
</evidence>
<evidence type="ECO:0000256" key="1">
    <source>
        <dbReference type="ARBA" id="ARBA00022723"/>
    </source>
</evidence>
<dbReference type="SUPFAM" id="SSF144232">
    <property type="entry name" value="HIT/MYND zinc finger-like"/>
    <property type="match status" value="1"/>
</dbReference>
<accession>A0ABP1RD02</accession>
<reference evidence="7 8" key="1">
    <citation type="submission" date="2024-08" db="EMBL/GenBank/DDBJ databases">
        <authorList>
            <person name="Cucini C."/>
            <person name="Frati F."/>
        </authorList>
    </citation>
    <scope>NUCLEOTIDE SEQUENCE [LARGE SCALE GENOMIC DNA]</scope>
</reference>
<keyword evidence="2 4" id="KW-0863">Zinc-finger</keyword>
<protein>
    <recommendedName>
        <fullName evidence="6">MYND-type domain-containing protein</fullName>
    </recommendedName>
</protein>
<comment type="caution">
    <text evidence="7">The sequence shown here is derived from an EMBL/GenBank/DDBJ whole genome shotgun (WGS) entry which is preliminary data.</text>
</comment>
<evidence type="ECO:0000259" key="6">
    <source>
        <dbReference type="PROSITE" id="PS50865"/>
    </source>
</evidence>
<organism evidence="7 8">
    <name type="scientific">Orchesella dallaii</name>
    <dbReference type="NCBI Taxonomy" id="48710"/>
    <lineage>
        <taxon>Eukaryota</taxon>
        <taxon>Metazoa</taxon>
        <taxon>Ecdysozoa</taxon>
        <taxon>Arthropoda</taxon>
        <taxon>Hexapoda</taxon>
        <taxon>Collembola</taxon>
        <taxon>Entomobryomorpha</taxon>
        <taxon>Entomobryoidea</taxon>
        <taxon>Orchesellidae</taxon>
        <taxon>Orchesellinae</taxon>
        <taxon>Orchesella</taxon>
    </lineage>
</organism>
<proteinExistence type="predicted"/>
<feature type="domain" description="MYND-type" evidence="6">
    <location>
        <begin position="174"/>
        <end position="213"/>
    </location>
</feature>
<keyword evidence="5" id="KW-0472">Membrane</keyword>
<evidence type="ECO:0000313" key="8">
    <source>
        <dbReference type="Proteomes" id="UP001642540"/>
    </source>
</evidence>
<dbReference type="PROSITE" id="PS01360">
    <property type="entry name" value="ZF_MYND_1"/>
    <property type="match status" value="1"/>
</dbReference>
<sequence>MANFAEPKGILELKPYLDNPERQALIVTHRRNLRSLRENLHHLQFGFISTSARPKFKQSVPKHKLNMKPITLKEMSPTKDHIYKDRAIELIIIEDPNLFLPSIHLVVEDKNGDPARLCIYNVERTAKKIVGKLEFGCKIGILNPYLRISLDGSHGLRVDDPKCIVYQGRKKDMCRFCGEENAGTLCCLCEKAKYCSEECDEYDHKVMGHGLICDEDGEWFRNFKGYCKRILIIILVLVIIYYFA</sequence>
<feature type="transmembrane region" description="Helical" evidence="5">
    <location>
        <begin position="226"/>
        <end position="243"/>
    </location>
</feature>
<evidence type="ECO:0000256" key="2">
    <source>
        <dbReference type="ARBA" id="ARBA00022771"/>
    </source>
</evidence>
<dbReference type="Proteomes" id="UP001642540">
    <property type="component" value="Unassembled WGS sequence"/>
</dbReference>
<keyword evidence="5" id="KW-0812">Transmembrane</keyword>
<keyword evidence="3" id="KW-0862">Zinc</keyword>
<gene>
    <name evidence="7" type="ORF">ODALV1_LOCUS20782</name>
</gene>
<keyword evidence="8" id="KW-1185">Reference proteome</keyword>
<name>A0ABP1RD02_9HEXA</name>
<evidence type="ECO:0000256" key="4">
    <source>
        <dbReference type="PROSITE-ProRule" id="PRU00134"/>
    </source>
</evidence>